<protein>
    <recommendedName>
        <fullName evidence="3">Transposase</fullName>
    </recommendedName>
</protein>
<name>A0ABY0A162_9BURK</name>
<dbReference type="EMBL" id="RXFQ01000015">
    <property type="protein sequence ID" value="RSZ31625.1"/>
    <property type="molecule type" value="Genomic_DNA"/>
</dbReference>
<organism evidence="1 2">
    <name type="scientific">Variovorax beijingensis</name>
    <dbReference type="NCBI Taxonomy" id="2496117"/>
    <lineage>
        <taxon>Bacteria</taxon>
        <taxon>Pseudomonadati</taxon>
        <taxon>Pseudomonadota</taxon>
        <taxon>Betaproteobacteria</taxon>
        <taxon>Burkholderiales</taxon>
        <taxon>Comamonadaceae</taxon>
        <taxon>Variovorax</taxon>
    </lineage>
</organism>
<evidence type="ECO:0008006" key="3">
    <source>
        <dbReference type="Google" id="ProtNLM"/>
    </source>
</evidence>
<accession>A0ABY0A162</accession>
<dbReference type="Proteomes" id="UP000271137">
    <property type="component" value="Unassembled WGS sequence"/>
</dbReference>
<gene>
    <name evidence="1" type="ORF">EJO66_22920</name>
</gene>
<reference evidence="1 2" key="1">
    <citation type="submission" date="2018-12" db="EMBL/GenBank/DDBJ databases">
        <title>The genome sequences of strain 502.</title>
        <authorList>
            <person name="Gao J."/>
            <person name="Sun J."/>
        </authorList>
    </citation>
    <scope>NUCLEOTIDE SEQUENCE [LARGE SCALE GENOMIC DNA]</scope>
    <source>
        <strain evidence="1 2">502</strain>
    </source>
</reference>
<dbReference type="RefSeq" id="WP_125966269.1">
    <property type="nucleotide sequence ID" value="NZ_RXFQ01000015.1"/>
</dbReference>
<sequence length="61" mass="7129">MPEFKRRLQERLAEIAVENERFGLPKAVVIDEVVYRQFPDGRLEPVDRRKTSDDANGRDSL</sequence>
<evidence type="ECO:0000313" key="1">
    <source>
        <dbReference type="EMBL" id="RSZ31625.1"/>
    </source>
</evidence>
<keyword evidence="2" id="KW-1185">Reference proteome</keyword>
<proteinExistence type="predicted"/>
<comment type="caution">
    <text evidence="1">The sequence shown here is derived from an EMBL/GenBank/DDBJ whole genome shotgun (WGS) entry which is preliminary data.</text>
</comment>
<evidence type="ECO:0000313" key="2">
    <source>
        <dbReference type="Proteomes" id="UP000271137"/>
    </source>
</evidence>